<gene>
    <name evidence="2" type="ORF">COX02_00945</name>
</gene>
<accession>A0A2H0BKW4</accession>
<dbReference type="Pfam" id="PF12647">
    <property type="entry name" value="RNHCP"/>
    <property type="match status" value="1"/>
</dbReference>
<name>A0A2H0BKW4_9BACT</name>
<feature type="domain" description="RNHCP" evidence="1">
    <location>
        <begin position="10"/>
        <end position="89"/>
    </location>
</feature>
<protein>
    <recommendedName>
        <fullName evidence="1">RNHCP domain-containing protein</fullName>
    </recommendedName>
</protein>
<evidence type="ECO:0000313" key="3">
    <source>
        <dbReference type="Proteomes" id="UP000229334"/>
    </source>
</evidence>
<reference evidence="2 3" key="1">
    <citation type="submission" date="2017-09" db="EMBL/GenBank/DDBJ databases">
        <title>Depth-based differentiation of microbial function through sediment-hosted aquifers and enrichment of novel symbionts in the deep terrestrial subsurface.</title>
        <authorList>
            <person name="Probst A.J."/>
            <person name="Ladd B."/>
            <person name="Jarett J.K."/>
            <person name="Geller-Mcgrath D.E."/>
            <person name="Sieber C.M."/>
            <person name="Emerson J.B."/>
            <person name="Anantharaman K."/>
            <person name="Thomas B.C."/>
            <person name="Malmstrom R."/>
            <person name="Stieglmeier M."/>
            <person name="Klingl A."/>
            <person name="Woyke T."/>
            <person name="Ryan C.M."/>
            <person name="Banfield J.F."/>
        </authorList>
    </citation>
    <scope>NUCLEOTIDE SEQUENCE [LARGE SCALE GENOMIC DNA]</scope>
    <source>
        <strain evidence="2">CG22_combo_CG10-13_8_21_14_all_37_9</strain>
    </source>
</reference>
<dbReference type="Proteomes" id="UP000229334">
    <property type="component" value="Unassembled WGS sequence"/>
</dbReference>
<comment type="caution">
    <text evidence="2">The sequence shown here is derived from an EMBL/GenBank/DDBJ whole genome shotgun (WGS) entry which is preliminary data.</text>
</comment>
<dbReference type="InterPro" id="IPR024439">
    <property type="entry name" value="RNHCP"/>
</dbReference>
<dbReference type="EMBL" id="PCSX01000016">
    <property type="protein sequence ID" value="PIP58312.1"/>
    <property type="molecule type" value="Genomic_DNA"/>
</dbReference>
<sequence>MSSTFKRTIENFTCAHCGAEVIGNGYTDHCPKCLWGLHVDDFPGDRANPCLGLMKPIGVDLAKGDYTLSYQCEKCHIIKTNKTAPDDELNKYLTGML</sequence>
<dbReference type="AlphaFoldDB" id="A0A2H0BKW4"/>
<evidence type="ECO:0000313" key="2">
    <source>
        <dbReference type="EMBL" id="PIP58312.1"/>
    </source>
</evidence>
<proteinExistence type="predicted"/>
<evidence type="ECO:0000259" key="1">
    <source>
        <dbReference type="Pfam" id="PF12647"/>
    </source>
</evidence>
<organism evidence="2 3">
    <name type="scientific">Candidatus Vogelbacteria bacterium CG22_combo_CG10-13_8_21_14_all_37_9</name>
    <dbReference type="NCBI Taxonomy" id="1975046"/>
    <lineage>
        <taxon>Bacteria</taxon>
        <taxon>Candidatus Vogeliibacteriota</taxon>
    </lineage>
</organism>